<feature type="transmembrane region" description="Helical" evidence="9">
    <location>
        <begin position="48"/>
        <end position="66"/>
    </location>
</feature>
<dbReference type="PANTHER" id="PTHR35011:SF2">
    <property type="entry name" value="2,3-DIKETO-L-GULONATE TRAP TRANSPORTER SMALL PERMEASE PROTEIN YIAM"/>
    <property type="match status" value="1"/>
</dbReference>
<feature type="domain" description="Tripartite ATP-independent periplasmic transporters DctQ component" evidence="10">
    <location>
        <begin position="26"/>
        <end position="160"/>
    </location>
</feature>
<protein>
    <submittedName>
        <fullName evidence="11">TRAP-type C4-dicarboxylate transport system, small permease component</fullName>
    </submittedName>
</protein>
<evidence type="ECO:0000256" key="1">
    <source>
        <dbReference type="ARBA" id="ARBA00004429"/>
    </source>
</evidence>
<dbReference type="InterPro" id="IPR007387">
    <property type="entry name" value="TRAP_DctQ"/>
</dbReference>
<keyword evidence="6 9" id="KW-1133">Transmembrane helix</keyword>
<dbReference type="STRING" id="745820.SAMN04488053_104108"/>
<evidence type="ECO:0000256" key="5">
    <source>
        <dbReference type="ARBA" id="ARBA00022692"/>
    </source>
</evidence>
<keyword evidence="7 9" id="KW-0472">Membrane</keyword>
<organism evidence="11 12">
    <name type="scientific">Alkalicoccus daliensis</name>
    <dbReference type="NCBI Taxonomy" id="745820"/>
    <lineage>
        <taxon>Bacteria</taxon>
        <taxon>Bacillati</taxon>
        <taxon>Bacillota</taxon>
        <taxon>Bacilli</taxon>
        <taxon>Bacillales</taxon>
        <taxon>Bacillaceae</taxon>
        <taxon>Alkalicoccus</taxon>
    </lineage>
</organism>
<dbReference type="OrthoDB" id="9815614at2"/>
<name>A0A1H0EXG1_9BACI</name>
<evidence type="ECO:0000256" key="2">
    <source>
        <dbReference type="ARBA" id="ARBA00022448"/>
    </source>
</evidence>
<dbReference type="GO" id="GO:0005886">
    <property type="term" value="C:plasma membrane"/>
    <property type="evidence" value="ECO:0007669"/>
    <property type="project" value="UniProtKB-SubCell"/>
</dbReference>
<feature type="transmembrane region" description="Helical" evidence="9">
    <location>
        <begin position="12"/>
        <end position="36"/>
    </location>
</feature>
<evidence type="ECO:0000256" key="4">
    <source>
        <dbReference type="ARBA" id="ARBA00022519"/>
    </source>
</evidence>
<dbReference type="GO" id="GO:0022857">
    <property type="term" value="F:transmembrane transporter activity"/>
    <property type="evidence" value="ECO:0007669"/>
    <property type="project" value="TreeGrafter"/>
</dbReference>
<evidence type="ECO:0000259" key="10">
    <source>
        <dbReference type="Pfam" id="PF04290"/>
    </source>
</evidence>
<comment type="subcellular location">
    <subcellularLocation>
        <location evidence="1">Cell inner membrane</location>
        <topology evidence="1">Multi-pass membrane protein</topology>
    </subcellularLocation>
</comment>
<dbReference type="AlphaFoldDB" id="A0A1H0EXG1"/>
<sequence>MIFKKINATLKYVTESINVITMITLTLALFTGVIARYVFSYSIPEIEVIRKFCIMWLVFMGSAIAIKEKQHLEIDIFTEYLSKRLAKIKEVIVYILTLAGVIILLFIGLAAFDAGLNRTELVSISFLPFRPSLTYYYSAFLIGSIFMLYFHLLNFKDIWRDGPNEVNKE</sequence>
<keyword evidence="2" id="KW-0813">Transport</keyword>
<evidence type="ECO:0000256" key="6">
    <source>
        <dbReference type="ARBA" id="ARBA00022989"/>
    </source>
</evidence>
<accession>A0A1H0EXG1</accession>
<proteinExistence type="inferred from homology"/>
<evidence type="ECO:0000256" key="3">
    <source>
        <dbReference type="ARBA" id="ARBA00022475"/>
    </source>
</evidence>
<dbReference type="InterPro" id="IPR055348">
    <property type="entry name" value="DctQ"/>
</dbReference>
<gene>
    <name evidence="11" type="ORF">SAMN04488053_104108</name>
</gene>
<dbReference type="RefSeq" id="WP_090842544.1">
    <property type="nucleotide sequence ID" value="NZ_FNIL01000004.1"/>
</dbReference>
<reference evidence="12" key="1">
    <citation type="submission" date="2016-10" db="EMBL/GenBank/DDBJ databases">
        <authorList>
            <person name="Varghese N."/>
            <person name="Submissions S."/>
        </authorList>
    </citation>
    <scope>NUCLEOTIDE SEQUENCE [LARGE SCALE GENOMIC DNA]</scope>
    <source>
        <strain evidence="12">CGMCC 1.10369</strain>
    </source>
</reference>
<keyword evidence="4" id="KW-0997">Cell inner membrane</keyword>
<feature type="transmembrane region" description="Helical" evidence="9">
    <location>
        <begin position="132"/>
        <end position="150"/>
    </location>
</feature>
<dbReference type="EMBL" id="FNIL01000004">
    <property type="protein sequence ID" value="SDN87035.1"/>
    <property type="molecule type" value="Genomic_DNA"/>
</dbReference>
<evidence type="ECO:0000256" key="8">
    <source>
        <dbReference type="ARBA" id="ARBA00038436"/>
    </source>
</evidence>
<evidence type="ECO:0000313" key="11">
    <source>
        <dbReference type="EMBL" id="SDN87035.1"/>
    </source>
</evidence>
<dbReference type="GO" id="GO:0015740">
    <property type="term" value="P:C4-dicarboxylate transport"/>
    <property type="evidence" value="ECO:0007669"/>
    <property type="project" value="TreeGrafter"/>
</dbReference>
<evidence type="ECO:0000256" key="7">
    <source>
        <dbReference type="ARBA" id="ARBA00023136"/>
    </source>
</evidence>
<dbReference type="PANTHER" id="PTHR35011">
    <property type="entry name" value="2,3-DIKETO-L-GULONATE TRAP TRANSPORTER SMALL PERMEASE PROTEIN YIAM"/>
    <property type="match status" value="1"/>
</dbReference>
<evidence type="ECO:0000313" key="12">
    <source>
        <dbReference type="Proteomes" id="UP000198778"/>
    </source>
</evidence>
<dbReference type="Pfam" id="PF04290">
    <property type="entry name" value="DctQ"/>
    <property type="match status" value="1"/>
</dbReference>
<keyword evidence="12" id="KW-1185">Reference proteome</keyword>
<keyword evidence="5 9" id="KW-0812">Transmembrane</keyword>
<comment type="similarity">
    <text evidence="8">Belongs to the TRAP transporter small permease family.</text>
</comment>
<keyword evidence="3" id="KW-1003">Cell membrane</keyword>
<dbReference type="Proteomes" id="UP000198778">
    <property type="component" value="Unassembled WGS sequence"/>
</dbReference>
<evidence type="ECO:0000256" key="9">
    <source>
        <dbReference type="SAM" id="Phobius"/>
    </source>
</evidence>
<feature type="transmembrane region" description="Helical" evidence="9">
    <location>
        <begin position="91"/>
        <end position="112"/>
    </location>
</feature>